<dbReference type="Proteomes" id="UP000320593">
    <property type="component" value="Unassembled WGS sequence"/>
</dbReference>
<dbReference type="AlphaFoldDB" id="A0A562TJS6"/>
<organism evidence="2 3">
    <name type="scientific">Roseibium hamelinense</name>
    <dbReference type="NCBI Taxonomy" id="150831"/>
    <lineage>
        <taxon>Bacteria</taxon>
        <taxon>Pseudomonadati</taxon>
        <taxon>Pseudomonadota</taxon>
        <taxon>Alphaproteobacteria</taxon>
        <taxon>Hyphomicrobiales</taxon>
        <taxon>Stappiaceae</taxon>
        <taxon>Roseibium</taxon>
    </lineage>
</organism>
<dbReference type="EMBL" id="VLLF01000001">
    <property type="protein sequence ID" value="TWI93386.1"/>
    <property type="molecule type" value="Genomic_DNA"/>
</dbReference>
<sequence length="215" mass="23242">MLSDATVASPLRTPASQLSDQAKPPKALSNNGQQKAEIKKYAFSAEAVRVAVSVVNDKNTNDTLETRNPPAPDERPQTGSAFDIPGLSQRFMRIRELLTEEITFLENNDPVAPVALSKDETEDVLKRLAEAGSSPSFGEDGIYVGMLDGLAYTFTKGGGATVHDPRYATSEENGQMRLEHAHQSLADVNRFFAAEADYRANEAKALSGARIDKSA</sequence>
<evidence type="ECO:0000313" key="2">
    <source>
        <dbReference type="EMBL" id="TWI93386.1"/>
    </source>
</evidence>
<feature type="region of interest" description="Disordered" evidence="1">
    <location>
        <begin position="1"/>
        <end position="34"/>
    </location>
</feature>
<protein>
    <submittedName>
        <fullName evidence="2">Uncharacterized protein</fullName>
    </submittedName>
</protein>
<name>A0A562TJS6_9HYPH</name>
<accession>A0A562TJS6</accession>
<evidence type="ECO:0000313" key="3">
    <source>
        <dbReference type="Proteomes" id="UP000320593"/>
    </source>
</evidence>
<proteinExistence type="predicted"/>
<comment type="caution">
    <text evidence="2">The sequence shown here is derived from an EMBL/GenBank/DDBJ whole genome shotgun (WGS) entry which is preliminary data.</text>
</comment>
<gene>
    <name evidence="2" type="ORF">JM93_00942</name>
</gene>
<reference evidence="2 3" key="1">
    <citation type="submission" date="2019-07" db="EMBL/GenBank/DDBJ databases">
        <title>Genomic Encyclopedia of Archaeal and Bacterial Type Strains, Phase II (KMG-II): from individual species to whole genera.</title>
        <authorList>
            <person name="Goeker M."/>
        </authorList>
    </citation>
    <scope>NUCLEOTIDE SEQUENCE [LARGE SCALE GENOMIC DNA]</scope>
    <source>
        <strain evidence="2 3">ATCC BAA-252</strain>
    </source>
</reference>
<evidence type="ECO:0000256" key="1">
    <source>
        <dbReference type="SAM" id="MobiDB-lite"/>
    </source>
</evidence>
<keyword evidence="3" id="KW-1185">Reference proteome</keyword>
<dbReference type="RefSeq" id="WP_145340845.1">
    <property type="nucleotide sequence ID" value="NZ_SMLY01000062.1"/>
</dbReference>
<feature type="region of interest" description="Disordered" evidence="1">
    <location>
        <begin position="54"/>
        <end position="83"/>
    </location>
</feature>